<dbReference type="Proteomes" id="UP000285301">
    <property type="component" value="Unassembled WGS sequence"/>
</dbReference>
<dbReference type="InterPro" id="IPR036047">
    <property type="entry name" value="F-box-like_dom_sf"/>
</dbReference>
<evidence type="ECO:0000313" key="3">
    <source>
        <dbReference type="Proteomes" id="UP000285301"/>
    </source>
</evidence>
<dbReference type="OrthoDB" id="582343at2759"/>
<evidence type="ECO:0000313" key="2">
    <source>
        <dbReference type="EMBL" id="RWS00315.1"/>
    </source>
</evidence>
<name>A0A443QB95_9ACAR</name>
<dbReference type="EMBL" id="NCKU01011784">
    <property type="protein sequence ID" value="RWS00315.1"/>
    <property type="molecule type" value="Genomic_DNA"/>
</dbReference>
<gene>
    <name evidence="2" type="ORF">B4U79_18687</name>
</gene>
<dbReference type="CDD" id="cd09917">
    <property type="entry name" value="F-box_SF"/>
    <property type="match status" value="1"/>
</dbReference>
<dbReference type="AlphaFoldDB" id="A0A443QB95"/>
<comment type="caution">
    <text evidence="2">The sequence shown here is derived from an EMBL/GenBank/DDBJ whole genome shotgun (WGS) entry which is preliminary data.</text>
</comment>
<protein>
    <recommendedName>
        <fullName evidence="1">F-box domain-containing protein</fullName>
    </recommendedName>
</protein>
<reference evidence="2 3" key="1">
    <citation type="journal article" date="2018" name="Gigascience">
        <title>Genomes of trombidid mites reveal novel predicted allergens and laterally-transferred genes associated with secondary metabolism.</title>
        <authorList>
            <person name="Dong X."/>
            <person name="Chaisiri K."/>
            <person name="Xia D."/>
            <person name="Armstrong S.D."/>
            <person name="Fang Y."/>
            <person name="Donnelly M.J."/>
            <person name="Kadowaki T."/>
            <person name="McGarry J.W."/>
            <person name="Darby A.C."/>
            <person name="Makepeace B.L."/>
        </authorList>
    </citation>
    <scope>NUCLEOTIDE SEQUENCE [LARGE SCALE GENOMIC DNA]</scope>
    <source>
        <strain evidence="2">UoL-WK</strain>
    </source>
</reference>
<keyword evidence="3" id="KW-1185">Reference proteome</keyword>
<dbReference type="InterPro" id="IPR032675">
    <property type="entry name" value="LRR_dom_sf"/>
</dbReference>
<dbReference type="InterPro" id="IPR001810">
    <property type="entry name" value="F-box_dom"/>
</dbReference>
<sequence>MGLYLAKCSPAASKTHIFDLNDVELLHVMKFLSPKDLYSFSRVCKRFAILFRIKVRSNRSLININRHLTASLLNMSMIKMYKSRITPYVEISIDYRKLLNTLILHMQHIESLWLDGCIDINDNNVYLVGDYLPNLRNLWLFNLNVSDRGLETLFKFSPRLRRLALKSLDVHGKCFQTINSELISLSILLCWGPDNEGQRIITNKLSESLQELIIVNKGFQGDNVANNVIDKFSKIETLILRVRINPATVLRLRQLPNLRHLQLFLDEIRPREVAFFHTMNNIKSLHLEFGSASDQSLAQVLLRFPNVEVLNIRSETRPESTTEQIDAICNLQLLKKLTITTFRIFENGEQFSRLANCEQLHSVKIGYVHRECVHQIVSAFTRSANQIRKKAVEMKIDPHY</sequence>
<dbReference type="SUPFAM" id="SSF52047">
    <property type="entry name" value="RNI-like"/>
    <property type="match status" value="1"/>
</dbReference>
<organism evidence="2 3">
    <name type="scientific">Dinothrombium tinctorium</name>
    <dbReference type="NCBI Taxonomy" id="1965070"/>
    <lineage>
        <taxon>Eukaryota</taxon>
        <taxon>Metazoa</taxon>
        <taxon>Ecdysozoa</taxon>
        <taxon>Arthropoda</taxon>
        <taxon>Chelicerata</taxon>
        <taxon>Arachnida</taxon>
        <taxon>Acari</taxon>
        <taxon>Acariformes</taxon>
        <taxon>Trombidiformes</taxon>
        <taxon>Prostigmata</taxon>
        <taxon>Anystina</taxon>
        <taxon>Parasitengona</taxon>
        <taxon>Trombidioidea</taxon>
        <taxon>Trombidiidae</taxon>
        <taxon>Dinothrombium</taxon>
    </lineage>
</organism>
<dbReference type="Pfam" id="PF00646">
    <property type="entry name" value="F-box"/>
    <property type="match status" value="1"/>
</dbReference>
<accession>A0A443QB95</accession>
<proteinExistence type="predicted"/>
<evidence type="ECO:0000259" key="1">
    <source>
        <dbReference type="Pfam" id="PF00646"/>
    </source>
</evidence>
<dbReference type="SUPFAM" id="SSF81383">
    <property type="entry name" value="F-box domain"/>
    <property type="match status" value="1"/>
</dbReference>
<feature type="domain" description="F-box" evidence="1">
    <location>
        <begin position="17"/>
        <end position="52"/>
    </location>
</feature>
<dbReference type="Gene3D" id="3.80.10.10">
    <property type="entry name" value="Ribonuclease Inhibitor"/>
    <property type="match status" value="1"/>
</dbReference>